<organism evidence="1 2">
    <name type="scientific">Tepidiforma flava</name>
    <dbReference type="NCBI Taxonomy" id="3004094"/>
    <lineage>
        <taxon>Bacteria</taxon>
        <taxon>Bacillati</taxon>
        <taxon>Chloroflexota</taxon>
        <taxon>Tepidiformia</taxon>
        <taxon>Tepidiformales</taxon>
        <taxon>Tepidiformaceae</taxon>
        <taxon>Tepidiforma</taxon>
    </lineage>
</organism>
<accession>A0ABY7M8Z0</accession>
<dbReference type="EMBL" id="CP115149">
    <property type="protein sequence ID" value="WBL36998.1"/>
    <property type="molecule type" value="Genomic_DNA"/>
</dbReference>
<name>A0ABY7M8Z0_9CHLR</name>
<reference evidence="1 2" key="1">
    <citation type="journal article" date="2023" name="ISME J.">
        <title>Thermophilic Dehalococcoidia with unusual traits shed light on an unexpected past.</title>
        <authorList>
            <person name="Palmer M."/>
            <person name="Covington J.K."/>
            <person name="Zhou E.M."/>
            <person name="Thomas S.C."/>
            <person name="Habib N."/>
            <person name="Seymour C.O."/>
            <person name="Lai D."/>
            <person name="Johnston J."/>
            <person name="Hashimi A."/>
            <person name="Jiao J.Y."/>
            <person name="Muok A.R."/>
            <person name="Liu L."/>
            <person name="Xian W.D."/>
            <person name="Zhi X.Y."/>
            <person name="Li M.M."/>
            <person name="Silva L.P."/>
            <person name="Bowen B.P."/>
            <person name="Louie K."/>
            <person name="Briegel A."/>
            <person name="Pett-Ridge J."/>
            <person name="Weber P.K."/>
            <person name="Tocheva E.I."/>
            <person name="Woyke T."/>
            <person name="Northen T.R."/>
            <person name="Mayali X."/>
            <person name="Li W.J."/>
            <person name="Hedlund B.P."/>
        </authorList>
    </citation>
    <scope>NUCLEOTIDE SEQUENCE [LARGE SCALE GENOMIC DNA]</scope>
    <source>
        <strain evidence="1 2">YIM 72310</strain>
    </source>
</reference>
<sequence>MRGRRWRTPGRSPMNIEVIEFELECPEHGVYRVQVPVELPRPRACVHCYLPVKRRELRRYEAPAPMAGQVAPAEAFFG</sequence>
<dbReference type="RefSeq" id="WP_270057512.1">
    <property type="nucleotide sequence ID" value="NZ_CP115149.1"/>
</dbReference>
<evidence type="ECO:0008006" key="3">
    <source>
        <dbReference type="Google" id="ProtNLM"/>
    </source>
</evidence>
<gene>
    <name evidence="1" type="ORF">O0235_05380</name>
</gene>
<evidence type="ECO:0000313" key="2">
    <source>
        <dbReference type="Proteomes" id="UP001212803"/>
    </source>
</evidence>
<evidence type="ECO:0000313" key="1">
    <source>
        <dbReference type="EMBL" id="WBL36998.1"/>
    </source>
</evidence>
<dbReference type="Proteomes" id="UP001212803">
    <property type="component" value="Chromosome"/>
</dbReference>
<keyword evidence="2" id="KW-1185">Reference proteome</keyword>
<protein>
    <recommendedName>
        <fullName evidence="3">Zinc-finger domain-containing protein</fullName>
    </recommendedName>
</protein>
<proteinExistence type="predicted"/>